<evidence type="ECO:0000313" key="5">
    <source>
        <dbReference type="Proteomes" id="UP000316988"/>
    </source>
</evidence>
<comment type="caution">
    <text evidence="4">The sequence shown here is derived from an EMBL/GenBank/DDBJ whole genome shotgun (WGS) entry which is preliminary data.</text>
</comment>
<evidence type="ECO:0000313" key="4">
    <source>
        <dbReference type="EMBL" id="TSD65542.1"/>
    </source>
</evidence>
<dbReference type="Proteomes" id="UP000316988">
    <property type="component" value="Unassembled WGS sequence"/>
</dbReference>
<feature type="chain" id="PRO_5038862026" description="DUF6318 domain-containing protein" evidence="2">
    <location>
        <begin position="19"/>
        <end position="183"/>
    </location>
</feature>
<dbReference type="InterPro" id="IPR046281">
    <property type="entry name" value="DUF6318"/>
</dbReference>
<evidence type="ECO:0000256" key="2">
    <source>
        <dbReference type="SAM" id="SignalP"/>
    </source>
</evidence>
<reference evidence="4 5" key="1">
    <citation type="submission" date="2019-07" db="EMBL/GenBank/DDBJ databases">
        <authorList>
            <person name="Zhao L.H."/>
        </authorList>
    </citation>
    <scope>NUCLEOTIDE SEQUENCE [LARGE SCALE GENOMIC DNA]</scope>
    <source>
        <strain evidence="4 5">Co35</strain>
    </source>
</reference>
<feature type="domain" description="DUF6318" evidence="3">
    <location>
        <begin position="33"/>
        <end position="175"/>
    </location>
</feature>
<dbReference type="Pfam" id="PF19843">
    <property type="entry name" value="DUF6318"/>
    <property type="match status" value="1"/>
</dbReference>
<keyword evidence="5" id="KW-1185">Reference proteome</keyword>
<organism evidence="4 5">
    <name type="scientific">Aeromicrobium piscarium</name>
    <dbReference type="NCBI Taxonomy" id="2590901"/>
    <lineage>
        <taxon>Bacteria</taxon>
        <taxon>Bacillati</taxon>
        <taxon>Actinomycetota</taxon>
        <taxon>Actinomycetes</taxon>
        <taxon>Propionibacteriales</taxon>
        <taxon>Nocardioidaceae</taxon>
        <taxon>Aeromicrobium</taxon>
    </lineage>
</organism>
<dbReference type="PROSITE" id="PS51257">
    <property type="entry name" value="PROKAR_LIPOPROTEIN"/>
    <property type="match status" value="1"/>
</dbReference>
<proteinExistence type="predicted"/>
<dbReference type="RefSeq" id="WP_143911664.1">
    <property type="nucleotide sequence ID" value="NZ_VLNT01000002.1"/>
</dbReference>
<gene>
    <name evidence="4" type="ORF">FNM00_03700</name>
</gene>
<evidence type="ECO:0000256" key="1">
    <source>
        <dbReference type="SAM" id="MobiDB-lite"/>
    </source>
</evidence>
<name>A0A554SGR9_9ACTN</name>
<protein>
    <recommendedName>
        <fullName evidence="3">DUF6318 domain-containing protein</fullName>
    </recommendedName>
</protein>
<feature type="region of interest" description="Disordered" evidence="1">
    <location>
        <begin position="18"/>
        <end position="60"/>
    </location>
</feature>
<accession>A0A554SGR9</accession>
<feature type="compositionally biased region" description="Basic and acidic residues" evidence="1">
    <location>
        <begin position="43"/>
        <end position="52"/>
    </location>
</feature>
<evidence type="ECO:0000259" key="3">
    <source>
        <dbReference type="Pfam" id="PF19843"/>
    </source>
</evidence>
<feature type="compositionally biased region" description="Low complexity" evidence="1">
    <location>
        <begin position="23"/>
        <end position="36"/>
    </location>
</feature>
<dbReference type="EMBL" id="VLNT01000002">
    <property type="protein sequence ID" value="TSD65542.1"/>
    <property type="molecule type" value="Genomic_DNA"/>
</dbReference>
<keyword evidence="2" id="KW-0732">Signal</keyword>
<dbReference type="AlphaFoldDB" id="A0A554SGR9"/>
<feature type="signal peptide" evidence="2">
    <location>
        <begin position="1"/>
        <end position="18"/>
    </location>
</feature>
<sequence length="183" mass="19466">MRKVIAGVALLLTLSACGEDGTDTAPTAPASSEPAAVEQPSDPAEKPTRPEPEQTAEGAEAYTDYVIRMLAYTLATPDRESILDEARGECAPCATVAQTGMGLGDEVYAYSGPLTIDIEDAEVTDDTATVRASFRAPSAQILDPQTNVVSGEFPAESSEFDYHLQWVDGSWKVRTWTLPGQAP</sequence>